<evidence type="ECO:0000256" key="5">
    <source>
        <dbReference type="ARBA" id="ARBA00023136"/>
    </source>
</evidence>
<evidence type="ECO:0000256" key="2">
    <source>
        <dbReference type="ARBA" id="ARBA00022448"/>
    </source>
</evidence>
<evidence type="ECO:0000256" key="3">
    <source>
        <dbReference type="ARBA" id="ARBA00022692"/>
    </source>
</evidence>
<keyword evidence="3 6" id="KW-0812">Transmembrane</keyword>
<keyword evidence="2" id="KW-0813">Transport</keyword>
<gene>
    <name evidence="7" type="ORF">SLS62_003925</name>
</gene>
<evidence type="ECO:0000313" key="8">
    <source>
        <dbReference type="Proteomes" id="UP001320420"/>
    </source>
</evidence>
<dbReference type="EMBL" id="JAKJXP020000023">
    <property type="protein sequence ID" value="KAK7754079.1"/>
    <property type="molecule type" value="Genomic_DNA"/>
</dbReference>
<dbReference type="InterPro" id="IPR036259">
    <property type="entry name" value="MFS_trans_sf"/>
</dbReference>
<evidence type="ECO:0000313" key="7">
    <source>
        <dbReference type="EMBL" id="KAK7754079.1"/>
    </source>
</evidence>
<feature type="transmembrane region" description="Helical" evidence="6">
    <location>
        <begin position="404"/>
        <end position="423"/>
    </location>
</feature>
<feature type="transmembrane region" description="Helical" evidence="6">
    <location>
        <begin position="353"/>
        <end position="371"/>
    </location>
</feature>
<feature type="transmembrane region" description="Helical" evidence="6">
    <location>
        <begin position="435"/>
        <end position="455"/>
    </location>
</feature>
<keyword evidence="4 6" id="KW-1133">Transmembrane helix</keyword>
<keyword evidence="5 6" id="KW-0472">Membrane</keyword>
<dbReference type="GO" id="GO:0005886">
    <property type="term" value="C:plasma membrane"/>
    <property type="evidence" value="ECO:0007669"/>
    <property type="project" value="TreeGrafter"/>
</dbReference>
<evidence type="ECO:0008006" key="9">
    <source>
        <dbReference type="Google" id="ProtNLM"/>
    </source>
</evidence>
<accession>A0AAN9V423</accession>
<sequence>MCVYPKTVFCCNHVQHAENPIRICEEQKGYLSKRASEPCNEIRSHALSTVKQPFECICCKEKKAALNMKLSEARRIIAEVKGKLQESYGRAFDDNLKDTGLNTSEDMLNLKYGGSGDENGFAEPDILDPVEYLKKRLSDKYAHLMMDTTTQADDVEQSTTREVEPLDLELIAKDQPDSPSDGGFTSTSGTPALKAENLIEGHCCAAVLTPEPAAVQLGDHSSDYPQGARFMGIVAALLLMVPKVTDEFKGLDHVSWYGSAYFMTMGGTQPTWGKAYKVIGRAIVGVGAAGIVTGTFTIIGFVASPEKRPFFTGLMGGVYGIACLLAPLLGGAFADKSVAGVSSTVSGQRNLPILLTTSAFMAISGAVVSAVGSGTPVMALAAAIATLGVSLLYTLDIGSEAGKWISYQILAGTGYGLGFQVPLMMVQDGTKPQDLAAVTAMILFSSYLGGSFLVVSAQAAFVSRLVAQISKTVPGIEPSAVVDTGAAELQHKFGAAHLPGVLAAYMSGLRVVFAIAVGGISLALLISPLNCWRRPKSPAPSVENNEGAA</sequence>
<evidence type="ECO:0000256" key="4">
    <source>
        <dbReference type="ARBA" id="ARBA00022989"/>
    </source>
</evidence>
<feature type="transmembrane region" description="Helical" evidence="6">
    <location>
        <begin position="378"/>
        <end position="398"/>
    </location>
</feature>
<dbReference type="Proteomes" id="UP001320420">
    <property type="component" value="Unassembled WGS sequence"/>
</dbReference>
<dbReference type="AlphaFoldDB" id="A0AAN9V423"/>
<evidence type="ECO:0000256" key="1">
    <source>
        <dbReference type="ARBA" id="ARBA00004141"/>
    </source>
</evidence>
<dbReference type="Gene3D" id="1.20.1250.20">
    <property type="entry name" value="MFS general substrate transporter like domains"/>
    <property type="match status" value="1"/>
</dbReference>
<dbReference type="PANTHER" id="PTHR23501:SF177">
    <property type="entry name" value="MAJOR FACILITATOR SUPERFAMILY (MFS) PROFILE DOMAIN-CONTAINING PROTEIN-RELATED"/>
    <property type="match status" value="1"/>
</dbReference>
<protein>
    <recommendedName>
        <fullName evidence="9">Major facilitator superfamily (MFS) profile domain-containing protein</fullName>
    </recommendedName>
</protein>
<dbReference type="PANTHER" id="PTHR23501">
    <property type="entry name" value="MAJOR FACILITATOR SUPERFAMILY"/>
    <property type="match status" value="1"/>
</dbReference>
<organism evidence="7 8">
    <name type="scientific">Diatrype stigma</name>
    <dbReference type="NCBI Taxonomy" id="117547"/>
    <lineage>
        <taxon>Eukaryota</taxon>
        <taxon>Fungi</taxon>
        <taxon>Dikarya</taxon>
        <taxon>Ascomycota</taxon>
        <taxon>Pezizomycotina</taxon>
        <taxon>Sordariomycetes</taxon>
        <taxon>Xylariomycetidae</taxon>
        <taxon>Xylariales</taxon>
        <taxon>Diatrypaceae</taxon>
        <taxon>Diatrype</taxon>
    </lineage>
</organism>
<dbReference type="SUPFAM" id="SSF103473">
    <property type="entry name" value="MFS general substrate transporter"/>
    <property type="match status" value="1"/>
</dbReference>
<comment type="caution">
    <text evidence="7">The sequence shown here is derived from an EMBL/GenBank/DDBJ whole genome shotgun (WGS) entry which is preliminary data.</text>
</comment>
<comment type="subcellular location">
    <subcellularLocation>
        <location evidence="1">Membrane</location>
        <topology evidence="1">Multi-pass membrane protein</topology>
    </subcellularLocation>
</comment>
<keyword evidence="8" id="KW-1185">Reference proteome</keyword>
<name>A0AAN9V423_9PEZI</name>
<feature type="transmembrane region" description="Helical" evidence="6">
    <location>
        <begin position="278"/>
        <end position="303"/>
    </location>
</feature>
<reference evidence="7 8" key="1">
    <citation type="submission" date="2024-02" db="EMBL/GenBank/DDBJ databases">
        <title>De novo assembly and annotation of 12 fungi associated with fruit tree decline syndrome in Ontario, Canada.</title>
        <authorList>
            <person name="Sulman M."/>
            <person name="Ellouze W."/>
            <person name="Ilyukhin E."/>
        </authorList>
    </citation>
    <scope>NUCLEOTIDE SEQUENCE [LARGE SCALE GENOMIC DNA]</scope>
    <source>
        <strain evidence="7 8">M11/M66-122</strain>
    </source>
</reference>
<proteinExistence type="predicted"/>
<feature type="transmembrane region" description="Helical" evidence="6">
    <location>
        <begin position="310"/>
        <end position="333"/>
    </location>
</feature>
<dbReference type="GO" id="GO:0022857">
    <property type="term" value="F:transmembrane transporter activity"/>
    <property type="evidence" value="ECO:0007669"/>
    <property type="project" value="TreeGrafter"/>
</dbReference>
<feature type="transmembrane region" description="Helical" evidence="6">
    <location>
        <begin position="502"/>
        <end position="526"/>
    </location>
</feature>
<evidence type="ECO:0000256" key="6">
    <source>
        <dbReference type="SAM" id="Phobius"/>
    </source>
</evidence>